<sequence length="266" mass="28700">MTVFNKESFNDKHLLITGATGGIGYETAKIATELGASITITGRNEKKLYKIKEELENSNQDASIYAHISDLTKKHDRESLLKQAAGNLGPVTGLVNAAGIGGGDTVERLSEDDLRNILELNFTSTVLFTQAVYNQMIEKQHGTIVNVSSLSGLRGTYGNSAYSASKFALTGFTQALAVEAIENNIRVNAVCPGFVNTQMARDAISRKGKRQNRSFEEQLKIVEEGLPSGRLTEPEEVANTILFLLTDAASNIIGESVKISGGSVMR</sequence>
<feature type="domain" description="Ketoreductase" evidence="4">
    <location>
        <begin position="12"/>
        <end position="184"/>
    </location>
</feature>
<evidence type="ECO:0000256" key="2">
    <source>
        <dbReference type="ARBA" id="ARBA00023002"/>
    </source>
</evidence>
<dbReference type="InterPro" id="IPR020904">
    <property type="entry name" value="Sc_DH/Rdtase_CS"/>
</dbReference>
<dbReference type="PANTHER" id="PTHR42879">
    <property type="entry name" value="3-OXOACYL-(ACYL-CARRIER-PROTEIN) REDUCTASE"/>
    <property type="match status" value="1"/>
</dbReference>
<keyword evidence="6" id="KW-1185">Reference proteome</keyword>
<dbReference type="SUPFAM" id="SSF51735">
    <property type="entry name" value="NAD(P)-binding Rossmann-fold domains"/>
    <property type="match status" value="1"/>
</dbReference>
<dbReference type="GO" id="GO:0016491">
    <property type="term" value="F:oxidoreductase activity"/>
    <property type="evidence" value="ECO:0007669"/>
    <property type="project" value="UniProtKB-KW"/>
</dbReference>
<evidence type="ECO:0000259" key="4">
    <source>
        <dbReference type="SMART" id="SM00822"/>
    </source>
</evidence>
<reference evidence="5 6" key="1">
    <citation type="submission" date="2018-10" db="EMBL/GenBank/DDBJ databases">
        <title>Bacillus Keqinensis sp. nov., a moderately halophilic bacterium isolated from a saline-alkaline lake.</title>
        <authorList>
            <person name="Wang H."/>
        </authorList>
    </citation>
    <scope>NUCLEOTIDE SEQUENCE [LARGE SCALE GENOMIC DNA]</scope>
    <source>
        <strain evidence="5 6">KQ-3</strain>
    </source>
</reference>
<name>A0A3M7TUQ7_9BACI</name>
<dbReference type="PRINTS" id="PR00081">
    <property type="entry name" value="GDHRDH"/>
</dbReference>
<dbReference type="RefSeq" id="WP_122896900.1">
    <property type="nucleotide sequence ID" value="NZ_RHIB01000001.1"/>
</dbReference>
<dbReference type="InterPro" id="IPR002347">
    <property type="entry name" value="SDR_fam"/>
</dbReference>
<organism evidence="5 6">
    <name type="scientific">Alteribacter keqinensis</name>
    <dbReference type="NCBI Taxonomy" id="2483800"/>
    <lineage>
        <taxon>Bacteria</taxon>
        <taxon>Bacillati</taxon>
        <taxon>Bacillota</taxon>
        <taxon>Bacilli</taxon>
        <taxon>Bacillales</taxon>
        <taxon>Bacillaceae</taxon>
        <taxon>Alteribacter</taxon>
    </lineage>
</organism>
<dbReference type="FunFam" id="3.40.50.720:FF:000084">
    <property type="entry name" value="Short-chain dehydrogenase reductase"/>
    <property type="match status" value="1"/>
</dbReference>
<accession>A0A3M7TUQ7</accession>
<dbReference type="Pfam" id="PF00106">
    <property type="entry name" value="adh_short"/>
    <property type="match status" value="1"/>
</dbReference>
<dbReference type="PROSITE" id="PS00061">
    <property type="entry name" value="ADH_SHORT"/>
    <property type="match status" value="1"/>
</dbReference>
<gene>
    <name evidence="5" type="ORF">EBO34_05420</name>
</gene>
<dbReference type="OrthoDB" id="9803333at2"/>
<dbReference type="Gene3D" id="3.40.50.720">
    <property type="entry name" value="NAD(P)-binding Rossmann-like Domain"/>
    <property type="match status" value="1"/>
</dbReference>
<comment type="similarity">
    <text evidence="1 3">Belongs to the short-chain dehydrogenases/reductases (SDR) family.</text>
</comment>
<dbReference type="GO" id="GO:0008206">
    <property type="term" value="P:bile acid metabolic process"/>
    <property type="evidence" value="ECO:0007669"/>
    <property type="project" value="UniProtKB-ARBA"/>
</dbReference>
<evidence type="ECO:0000313" key="6">
    <source>
        <dbReference type="Proteomes" id="UP000278746"/>
    </source>
</evidence>
<dbReference type="AlphaFoldDB" id="A0A3M7TUQ7"/>
<dbReference type="InterPro" id="IPR050259">
    <property type="entry name" value="SDR"/>
</dbReference>
<dbReference type="InterPro" id="IPR057326">
    <property type="entry name" value="KR_dom"/>
</dbReference>
<dbReference type="SMART" id="SM00822">
    <property type="entry name" value="PKS_KR"/>
    <property type="match status" value="1"/>
</dbReference>
<dbReference type="PANTHER" id="PTHR42879:SF2">
    <property type="entry name" value="3-OXOACYL-[ACYL-CARRIER-PROTEIN] REDUCTASE FABG"/>
    <property type="match status" value="1"/>
</dbReference>
<comment type="caution">
    <text evidence="5">The sequence shown here is derived from an EMBL/GenBank/DDBJ whole genome shotgun (WGS) entry which is preliminary data.</text>
</comment>
<proteinExistence type="inferred from homology"/>
<dbReference type="CDD" id="cd05233">
    <property type="entry name" value="SDR_c"/>
    <property type="match status" value="1"/>
</dbReference>
<evidence type="ECO:0000256" key="3">
    <source>
        <dbReference type="RuleBase" id="RU000363"/>
    </source>
</evidence>
<evidence type="ECO:0000256" key="1">
    <source>
        <dbReference type="ARBA" id="ARBA00006484"/>
    </source>
</evidence>
<dbReference type="EMBL" id="RHIB01000001">
    <property type="protein sequence ID" value="RNA69380.1"/>
    <property type="molecule type" value="Genomic_DNA"/>
</dbReference>
<dbReference type="Proteomes" id="UP000278746">
    <property type="component" value="Unassembled WGS sequence"/>
</dbReference>
<keyword evidence="2" id="KW-0560">Oxidoreductase</keyword>
<dbReference type="PRINTS" id="PR00080">
    <property type="entry name" value="SDRFAMILY"/>
</dbReference>
<evidence type="ECO:0000313" key="5">
    <source>
        <dbReference type="EMBL" id="RNA69380.1"/>
    </source>
</evidence>
<protein>
    <submittedName>
        <fullName evidence="5">SDR family oxidoreductase</fullName>
    </submittedName>
</protein>
<dbReference type="InterPro" id="IPR036291">
    <property type="entry name" value="NAD(P)-bd_dom_sf"/>
</dbReference>